<dbReference type="EMBL" id="BK063079">
    <property type="protein sequence ID" value="DBA11665.1"/>
    <property type="molecule type" value="Genomic_DNA"/>
</dbReference>
<accession>A0AA48P8A6</accession>
<reference evidence="1" key="1">
    <citation type="journal article" date="2023" name="Front. Mar. Sci.">
        <title>Tracing the invertebrate herpesviruses in the global sequence datasets.</title>
        <authorList>
            <person name="Rosani U."/>
            <person name="Gaia M."/>
            <person name="Delmont T.O."/>
            <person name="Krupovic M."/>
        </authorList>
    </citation>
    <scope>NUCLEOTIDE SEQUENCE</scope>
    <source>
        <strain evidence="1">MalacoHV4/Med/2018 155</strain>
    </source>
</reference>
<name>A0AA48P8A6_9VIRU</name>
<evidence type="ECO:0000313" key="1">
    <source>
        <dbReference type="EMBL" id="DBA11665.1"/>
    </source>
</evidence>
<organism evidence="1">
    <name type="scientific">Malaco herpesvirus 4</name>
    <dbReference type="NCBI Taxonomy" id="3031800"/>
    <lineage>
        <taxon>Viruses</taxon>
        <taxon>Duplodnaviria</taxon>
        <taxon>Heunggongvirae</taxon>
        <taxon>Peploviricota</taxon>
        <taxon>Herviviricetes</taxon>
        <taxon>Herpesvirales</taxon>
        <taxon>Malacoherpesviridae</taxon>
    </lineage>
</organism>
<reference evidence="1" key="2">
    <citation type="submission" date="2023-01" db="EMBL/GenBank/DDBJ databases">
        <authorList>
            <person name="Rosani U."/>
            <person name="Delmont T.O."/>
            <person name="Gaia M."/>
            <person name="Krupovic M."/>
        </authorList>
    </citation>
    <scope>NUCLEOTIDE SEQUENCE</scope>
    <source>
        <strain evidence="1">MalacoHV4/Med/2018 155</strain>
    </source>
</reference>
<proteinExistence type="predicted"/>
<protein>
    <submittedName>
        <fullName evidence="1">ORF51</fullName>
    </submittedName>
</protein>
<sequence length="109" mass="12381">MLNTRLQCIPIKVNCTWEIHSVKIYPSVLGGATLNMGIDLYWVCLVPTGIVKGDNTNPCINKCYRDFTQISTTVQGHQNSIMVYHNCYIINVSGQNIFVLHIELHWSDI</sequence>